<name>A0A2N5TUY8_9BASI</name>
<feature type="region of interest" description="Disordered" evidence="1">
    <location>
        <begin position="1"/>
        <end position="33"/>
    </location>
</feature>
<feature type="compositionally biased region" description="Basic and acidic residues" evidence="1">
    <location>
        <begin position="84"/>
        <end position="98"/>
    </location>
</feature>
<protein>
    <submittedName>
        <fullName evidence="2">Uncharacterized protein</fullName>
    </submittedName>
</protein>
<evidence type="ECO:0000313" key="3">
    <source>
        <dbReference type="Proteomes" id="UP000235388"/>
    </source>
</evidence>
<keyword evidence="3" id="KW-1185">Reference proteome</keyword>
<feature type="compositionally biased region" description="Polar residues" evidence="1">
    <location>
        <begin position="10"/>
        <end position="24"/>
    </location>
</feature>
<comment type="caution">
    <text evidence="2">The sequence shown here is derived from an EMBL/GenBank/DDBJ whole genome shotgun (WGS) entry which is preliminary data.</text>
</comment>
<reference evidence="2 3" key="1">
    <citation type="submission" date="2017-11" db="EMBL/GenBank/DDBJ databases">
        <title>De novo assembly and phasing of dikaryotic genomes from two isolates of Puccinia coronata f. sp. avenae, the causal agent of oat crown rust.</title>
        <authorList>
            <person name="Miller M.E."/>
            <person name="Zhang Y."/>
            <person name="Omidvar V."/>
            <person name="Sperschneider J."/>
            <person name="Schwessinger B."/>
            <person name="Raley C."/>
            <person name="Palmer J.M."/>
            <person name="Garnica D."/>
            <person name="Upadhyaya N."/>
            <person name="Rathjen J."/>
            <person name="Taylor J.M."/>
            <person name="Park R.F."/>
            <person name="Dodds P.N."/>
            <person name="Hirsch C.D."/>
            <person name="Kianian S.F."/>
            <person name="Figueroa M."/>
        </authorList>
    </citation>
    <scope>NUCLEOTIDE SEQUENCE [LARGE SCALE GENOMIC DNA]</scope>
    <source>
        <strain evidence="2">12NC29</strain>
    </source>
</reference>
<dbReference type="Proteomes" id="UP000235388">
    <property type="component" value="Unassembled WGS sequence"/>
</dbReference>
<organism evidence="2 3">
    <name type="scientific">Puccinia coronata f. sp. avenae</name>
    <dbReference type="NCBI Taxonomy" id="200324"/>
    <lineage>
        <taxon>Eukaryota</taxon>
        <taxon>Fungi</taxon>
        <taxon>Dikarya</taxon>
        <taxon>Basidiomycota</taxon>
        <taxon>Pucciniomycotina</taxon>
        <taxon>Pucciniomycetes</taxon>
        <taxon>Pucciniales</taxon>
        <taxon>Pucciniaceae</taxon>
        <taxon>Puccinia</taxon>
    </lineage>
</organism>
<sequence length="98" mass="11148">MARTRRTRRTGQLSDSSMILNEPTTGGRFQPSRRRVDAEAEAAQIHRSTQLAVDYGMLPPRAGRPIRFAVPPKTPNTNQDYDQNYDHEQNNSIKDHSV</sequence>
<evidence type="ECO:0000256" key="1">
    <source>
        <dbReference type="SAM" id="MobiDB-lite"/>
    </source>
</evidence>
<feature type="region of interest" description="Disordered" evidence="1">
    <location>
        <begin position="68"/>
        <end position="98"/>
    </location>
</feature>
<dbReference type="AlphaFoldDB" id="A0A2N5TUY8"/>
<accession>A0A2N5TUY8</accession>
<evidence type="ECO:0000313" key="2">
    <source>
        <dbReference type="EMBL" id="PLW29280.1"/>
    </source>
</evidence>
<gene>
    <name evidence="2" type="ORF">PCANC_21759</name>
</gene>
<proteinExistence type="predicted"/>
<dbReference type="EMBL" id="PGCJ01000416">
    <property type="protein sequence ID" value="PLW29280.1"/>
    <property type="molecule type" value="Genomic_DNA"/>
</dbReference>